<name>A0AAE2ZRT5_9HYPH</name>
<organism evidence="7 8">
    <name type="scientific">Flavimaribacter sediminis</name>
    <dbReference type="NCBI Taxonomy" id="2865987"/>
    <lineage>
        <taxon>Bacteria</taxon>
        <taxon>Pseudomonadati</taxon>
        <taxon>Pseudomonadota</taxon>
        <taxon>Alphaproteobacteria</taxon>
        <taxon>Hyphomicrobiales</taxon>
        <taxon>Rhizobiaceae</taxon>
        <taxon>Flavimaribacter</taxon>
    </lineage>
</organism>
<dbReference type="PANTHER" id="PTHR10534">
    <property type="entry name" value="PYRIDOXAL KINASE"/>
    <property type="match status" value="1"/>
</dbReference>
<dbReference type="GO" id="GO:0005524">
    <property type="term" value="F:ATP binding"/>
    <property type="evidence" value="ECO:0007669"/>
    <property type="project" value="UniProtKB-KW"/>
</dbReference>
<gene>
    <name evidence="7" type="primary">pdxY</name>
    <name evidence="7" type="ORF">K1W69_14340</name>
</gene>
<keyword evidence="4 7" id="KW-0418">Kinase</keyword>
<keyword evidence="8" id="KW-1185">Reference proteome</keyword>
<dbReference type="InterPro" id="IPR029056">
    <property type="entry name" value="Ribokinase-like"/>
</dbReference>
<keyword evidence="2 7" id="KW-0808">Transferase</keyword>
<dbReference type="PANTHER" id="PTHR10534:SF2">
    <property type="entry name" value="PYRIDOXAL KINASE"/>
    <property type="match status" value="1"/>
</dbReference>
<dbReference type="EMBL" id="JAICBX010000002">
    <property type="protein sequence ID" value="MBW8638372.1"/>
    <property type="molecule type" value="Genomic_DNA"/>
</dbReference>
<dbReference type="InterPro" id="IPR004625">
    <property type="entry name" value="PyrdxlKinase"/>
</dbReference>
<protein>
    <recommendedName>
        <fullName evidence="1">pyridoxal kinase</fullName>
        <ecNumber evidence="1">2.7.1.35</ecNumber>
    </recommendedName>
</protein>
<evidence type="ECO:0000313" key="8">
    <source>
        <dbReference type="Proteomes" id="UP001196509"/>
    </source>
</evidence>
<keyword evidence="3" id="KW-0547">Nucleotide-binding</keyword>
<dbReference type="EC" id="2.7.1.35" evidence="1"/>
<evidence type="ECO:0000313" key="7">
    <source>
        <dbReference type="EMBL" id="MBW8638372.1"/>
    </source>
</evidence>
<evidence type="ECO:0000256" key="2">
    <source>
        <dbReference type="ARBA" id="ARBA00022679"/>
    </source>
</evidence>
<evidence type="ECO:0000256" key="3">
    <source>
        <dbReference type="ARBA" id="ARBA00022741"/>
    </source>
</evidence>
<proteinExistence type="predicted"/>
<sequence>MTINGDRLHADRPAVLVISSHVVRGSVGNRAAVFALESLGHAVWALPTVVLPWHPGHSPSTRSMLPIADFSAIVDDLCRAPWLGEIGAVLSGYLGHREQADGVARLVSEIRKLNPDALYLCDPVIGDRGGLYVADDIACAIRDTLLPIASIATPNRFELGWLTDFEITSNNDIVTAAATLRPERVLTTSAIPMMAGSIGNLLLRDDRAWLAEHREIANPPNGLGDLLSAAFLSRILDGEADEKALQNATATVFEILARTVKRGADELTLEKDVSSLVRPFAMVHMRRVMTPQAAS</sequence>
<feature type="domain" description="Pyridoxamine kinase/Phosphomethylpyrimidine kinase" evidence="6">
    <location>
        <begin position="87"/>
        <end position="264"/>
    </location>
</feature>
<dbReference type="GO" id="GO:0008478">
    <property type="term" value="F:pyridoxal kinase activity"/>
    <property type="evidence" value="ECO:0007669"/>
    <property type="project" value="UniProtKB-EC"/>
</dbReference>
<dbReference type="SUPFAM" id="SSF53613">
    <property type="entry name" value="Ribokinase-like"/>
    <property type="match status" value="1"/>
</dbReference>
<evidence type="ECO:0000256" key="1">
    <source>
        <dbReference type="ARBA" id="ARBA00012104"/>
    </source>
</evidence>
<dbReference type="Pfam" id="PF08543">
    <property type="entry name" value="Phos_pyr_kin"/>
    <property type="match status" value="1"/>
</dbReference>
<keyword evidence="5" id="KW-0067">ATP-binding</keyword>
<accession>A0AAE2ZRT5</accession>
<dbReference type="GO" id="GO:0009443">
    <property type="term" value="P:pyridoxal 5'-phosphate salvage"/>
    <property type="evidence" value="ECO:0007669"/>
    <property type="project" value="InterPro"/>
</dbReference>
<dbReference type="AlphaFoldDB" id="A0AAE2ZRT5"/>
<dbReference type="NCBIfam" id="TIGR00687">
    <property type="entry name" value="pyridox_kin"/>
    <property type="match status" value="1"/>
</dbReference>
<dbReference type="Proteomes" id="UP001196509">
    <property type="component" value="Unassembled WGS sequence"/>
</dbReference>
<dbReference type="Gene3D" id="3.40.1190.20">
    <property type="match status" value="1"/>
</dbReference>
<evidence type="ECO:0000256" key="5">
    <source>
        <dbReference type="ARBA" id="ARBA00022840"/>
    </source>
</evidence>
<dbReference type="RefSeq" id="WP_220228999.1">
    <property type="nucleotide sequence ID" value="NZ_JAICBX010000002.1"/>
</dbReference>
<evidence type="ECO:0000259" key="6">
    <source>
        <dbReference type="Pfam" id="PF08543"/>
    </source>
</evidence>
<dbReference type="GO" id="GO:0005829">
    <property type="term" value="C:cytosol"/>
    <property type="evidence" value="ECO:0007669"/>
    <property type="project" value="TreeGrafter"/>
</dbReference>
<reference evidence="7" key="1">
    <citation type="submission" date="2021-08" db="EMBL/GenBank/DDBJ databases">
        <title>Hoeflea bacterium WL0058 sp. nov., isolated from the sediment.</title>
        <authorList>
            <person name="Wang L."/>
            <person name="Zhang D."/>
        </authorList>
    </citation>
    <scope>NUCLEOTIDE SEQUENCE</scope>
    <source>
        <strain evidence="7">WL0058</strain>
    </source>
</reference>
<evidence type="ECO:0000256" key="4">
    <source>
        <dbReference type="ARBA" id="ARBA00022777"/>
    </source>
</evidence>
<dbReference type="InterPro" id="IPR013749">
    <property type="entry name" value="PM/HMP-P_kinase-1"/>
</dbReference>
<dbReference type="NCBIfam" id="NF004398">
    <property type="entry name" value="PRK05756.1"/>
    <property type="match status" value="1"/>
</dbReference>
<comment type="caution">
    <text evidence="7">The sequence shown here is derived from an EMBL/GenBank/DDBJ whole genome shotgun (WGS) entry which is preliminary data.</text>
</comment>
<dbReference type="CDD" id="cd01173">
    <property type="entry name" value="pyridoxal_pyridoxamine_kinase"/>
    <property type="match status" value="1"/>
</dbReference>